<keyword evidence="3" id="KW-1185">Reference proteome</keyword>
<feature type="compositionally biased region" description="Polar residues" evidence="1">
    <location>
        <begin position="45"/>
        <end position="63"/>
    </location>
</feature>
<accession>A0A409YTI5</accession>
<dbReference type="STRING" id="181874.A0A409YTI5"/>
<dbReference type="OrthoDB" id="3265815at2759"/>
<evidence type="ECO:0000256" key="1">
    <source>
        <dbReference type="SAM" id="MobiDB-lite"/>
    </source>
</evidence>
<name>A0A409YTI5_9AGAR</name>
<evidence type="ECO:0000313" key="2">
    <source>
        <dbReference type="EMBL" id="PPR06268.1"/>
    </source>
</evidence>
<feature type="region of interest" description="Disordered" evidence="1">
    <location>
        <begin position="45"/>
        <end position="64"/>
    </location>
</feature>
<gene>
    <name evidence="2" type="ORF">CVT24_000887</name>
</gene>
<dbReference type="Proteomes" id="UP000284842">
    <property type="component" value="Unassembled WGS sequence"/>
</dbReference>
<evidence type="ECO:0008006" key="4">
    <source>
        <dbReference type="Google" id="ProtNLM"/>
    </source>
</evidence>
<comment type="caution">
    <text evidence="2">The sequence shown here is derived from an EMBL/GenBank/DDBJ whole genome shotgun (WGS) entry which is preliminary data.</text>
</comment>
<reference evidence="2 3" key="1">
    <citation type="journal article" date="2018" name="Evol. Lett.">
        <title>Horizontal gene cluster transfer increased hallucinogenic mushroom diversity.</title>
        <authorList>
            <person name="Reynolds H.T."/>
            <person name="Vijayakumar V."/>
            <person name="Gluck-Thaler E."/>
            <person name="Korotkin H.B."/>
            <person name="Matheny P.B."/>
            <person name="Slot J.C."/>
        </authorList>
    </citation>
    <scope>NUCLEOTIDE SEQUENCE [LARGE SCALE GENOMIC DNA]</scope>
    <source>
        <strain evidence="2 3">2629</strain>
    </source>
</reference>
<evidence type="ECO:0000313" key="3">
    <source>
        <dbReference type="Proteomes" id="UP000284842"/>
    </source>
</evidence>
<proteinExistence type="predicted"/>
<sequence>MKRPVTFNFSVAIFPPLSQQSNGPSPPLTPDMLYSAGSLDPRLSLSPTTSVGSSNPTNGSNPFTEEEVTTISVSTAFHPNSHPNASPDTIFTTSDSVWFYTSSTVILSRTPRAFRTLLGVSLRDSRFRDVVIPIDIPSTEFNVIMHLLYGSSPAPHSPTFDTLLKAVDRLPLLDMNPQDYVLPNTPLYSLLLSYAPLHPLDVYSLAGHHDLYTLASQCSPHLLALSLSTITDQQAERMGAVYLKKLLLLHVGRIGHLRDILLKVPDFHPETKKCTFNDQKAVSRAWALGSASLVWDARPDLSSHSIQTSLSQLMEPLLCDQCQMALKNRIKDVVARWTSVKVIVVFMKFWLDMRLPFAFDELGG</sequence>
<dbReference type="EMBL" id="NHTK01000687">
    <property type="protein sequence ID" value="PPR06268.1"/>
    <property type="molecule type" value="Genomic_DNA"/>
</dbReference>
<dbReference type="InParanoid" id="A0A409YTI5"/>
<organism evidence="2 3">
    <name type="scientific">Panaeolus cyanescens</name>
    <dbReference type="NCBI Taxonomy" id="181874"/>
    <lineage>
        <taxon>Eukaryota</taxon>
        <taxon>Fungi</taxon>
        <taxon>Dikarya</taxon>
        <taxon>Basidiomycota</taxon>
        <taxon>Agaricomycotina</taxon>
        <taxon>Agaricomycetes</taxon>
        <taxon>Agaricomycetidae</taxon>
        <taxon>Agaricales</taxon>
        <taxon>Agaricineae</taxon>
        <taxon>Galeropsidaceae</taxon>
        <taxon>Panaeolus</taxon>
    </lineage>
</organism>
<protein>
    <recommendedName>
        <fullName evidence="4">BTB domain-containing protein</fullName>
    </recommendedName>
</protein>
<dbReference type="AlphaFoldDB" id="A0A409YTI5"/>